<dbReference type="GO" id="GO:0000981">
    <property type="term" value="F:DNA-binding transcription factor activity, RNA polymerase II-specific"/>
    <property type="evidence" value="ECO:0007669"/>
    <property type="project" value="TreeGrafter"/>
</dbReference>
<evidence type="ECO:0000313" key="6">
    <source>
        <dbReference type="Proteomes" id="UP000887563"/>
    </source>
</evidence>
<dbReference type="InterPro" id="IPR004827">
    <property type="entry name" value="bZIP"/>
</dbReference>
<dbReference type="Gene3D" id="1.20.5.170">
    <property type="match status" value="1"/>
</dbReference>
<dbReference type="InterPro" id="IPR046347">
    <property type="entry name" value="bZIP_sf"/>
</dbReference>
<evidence type="ECO:0000256" key="2">
    <source>
        <dbReference type="ARBA" id="ARBA00023125"/>
    </source>
</evidence>
<dbReference type="PANTHER" id="PTHR23351">
    <property type="entry name" value="FOS TRANSCRIPTION FACTOR-RELATED"/>
    <property type="match status" value="1"/>
</dbReference>
<dbReference type="PROSITE" id="PS50217">
    <property type="entry name" value="BZIP"/>
    <property type="match status" value="1"/>
</dbReference>
<protein>
    <submittedName>
        <fullName evidence="7">BZIP domain-containing protein</fullName>
    </submittedName>
</protein>
<dbReference type="SMART" id="SM00338">
    <property type="entry name" value="BRLZ"/>
    <property type="match status" value="1"/>
</dbReference>
<dbReference type="PANTHER" id="PTHR23351:SF24">
    <property type="entry name" value="ACTIVATING TRANSCRIPTION FACTOR 3-RELATED"/>
    <property type="match status" value="1"/>
</dbReference>
<organism evidence="6 7">
    <name type="scientific">Meloidogyne incognita</name>
    <name type="common">Southern root-knot nematode worm</name>
    <name type="synonym">Oxyuris incognita</name>
    <dbReference type="NCBI Taxonomy" id="6306"/>
    <lineage>
        <taxon>Eukaryota</taxon>
        <taxon>Metazoa</taxon>
        <taxon>Ecdysozoa</taxon>
        <taxon>Nematoda</taxon>
        <taxon>Chromadorea</taxon>
        <taxon>Rhabditida</taxon>
        <taxon>Tylenchina</taxon>
        <taxon>Tylenchomorpha</taxon>
        <taxon>Tylenchoidea</taxon>
        <taxon>Meloidogynidae</taxon>
        <taxon>Meloidogyninae</taxon>
        <taxon>Meloidogyne</taxon>
        <taxon>Meloidogyne incognita group</taxon>
    </lineage>
</organism>
<name>A0A914L125_MELIC</name>
<dbReference type="GO" id="GO:0005634">
    <property type="term" value="C:nucleus"/>
    <property type="evidence" value="ECO:0007669"/>
    <property type="project" value="TreeGrafter"/>
</dbReference>
<keyword evidence="3" id="KW-0804">Transcription</keyword>
<proteinExistence type="predicted"/>
<dbReference type="SUPFAM" id="SSF57959">
    <property type="entry name" value="Leucine zipper domain"/>
    <property type="match status" value="1"/>
</dbReference>
<keyword evidence="2" id="KW-0238">DNA-binding</keyword>
<dbReference type="AlphaFoldDB" id="A0A914L125"/>
<evidence type="ECO:0000256" key="1">
    <source>
        <dbReference type="ARBA" id="ARBA00023015"/>
    </source>
</evidence>
<keyword evidence="6" id="KW-1185">Reference proteome</keyword>
<evidence type="ECO:0000256" key="3">
    <source>
        <dbReference type="ARBA" id="ARBA00023163"/>
    </source>
</evidence>
<keyword evidence="4" id="KW-0175">Coiled coil</keyword>
<dbReference type="InterPro" id="IPR000837">
    <property type="entry name" value="AP-1"/>
</dbReference>
<evidence type="ECO:0000256" key="4">
    <source>
        <dbReference type="SAM" id="Coils"/>
    </source>
</evidence>
<keyword evidence="1" id="KW-0805">Transcription regulation</keyword>
<reference evidence="7" key="1">
    <citation type="submission" date="2022-11" db="UniProtKB">
        <authorList>
            <consortium name="WormBaseParasite"/>
        </authorList>
    </citation>
    <scope>IDENTIFICATION</scope>
</reference>
<dbReference type="Pfam" id="PF07716">
    <property type="entry name" value="bZIP_2"/>
    <property type="match status" value="1"/>
</dbReference>
<sequence>MATPFTAEEQLVRRSLFGSLFNVAANKLHKSTPQTQHTTQTRVVQENFDQCQQPCSSSSIYSTIPTPNDYQHHFRVYVDPETYFQNNPTINSPVSSPSIGQGSPASVLGHQLDRLEIDFNGGFLQNEQQIQNSNTLTNNLKHQEEIYREIVSECRAFEQQQPKDRGETEMRLINDVSCDIEEECQIVNAALNSAILSPQIEPTSQLNYFQEPQQLLLLPSNSPLQINENSNNSNNVVGLSLEHLVKVLVETVREVTGTRNITSNKNEREGNEEIITRDETAAQILERRRKQNNAAAARYRRRQRKVENTMQQELALLERRNYELRTSIANLRAEIEAENSLLKAIQSGKNK</sequence>
<dbReference type="Proteomes" id="UP000887563">
    <property type="component" value="Unplaced"/>
</dbReference>
<dbReference type="WBParaSite" id="Minc3s00171g06685">
    <property type="protein sequence ID" value="Minc3s00171g06685"/>
    <property type="gene ID" value="Minc3s00171g06685"/>
</dbReference>
<feature type="domain" description="BZIP" evidence="5">
    <location>
        <begin position="286"/>
        <end position="345"/>
    </location>
</feature>
<evidence type="ECO:0000259" key="5">
    <source>
        <dbReference type="PROSITE" id="PS50217"/>
    </source>
</evidence>
<accession>A0A914L125</accession>
<dbReference type="PROSITE" id="PS00036">
    <property type="entry name" value="BZIP_BASIC"/>
    <property type="match status" value="1"/>
</dbReference>
<evidence type="ECO:0000313" key="7">
    <source>
        <dbReference type="WBParaSite" id="Minc3s00171g06685"/>
    </source>
</evidence>
<dbReference type="GO" id="GO:0000978">
    <property type="term" value="F:RNA polymerase II cis-regulatory region sequence-specific DNA binding"/>
    <property type="evidence" value="ECO:0007669"/>
    <property type="project" value="TreeGrafter"/>
</dbReference>
<feature type="coiled-coil region" evidence="4">
    <location>
        <begin position="282"/>
        <end position="334"/>
    </location>
</feature>